<reference evidence="2 3" key="2">
    <citation type="submission" date="2016-05" db="EMBL/GenBank/DDBJ databases">
        <title>Lineage-specific infection strategies underlie the spectrum of fungal disease in amphibians.</title>
        <authorList>
            <person name="Cuomo C.A."/>
            <person name="Farrer R.A."/>
            <person name="James T."/>
            <person name="Longcore J."/>
            <person name="Birren B."/>
        </authorList>
    </citation>
    <scope>NUCLEOTIDE SEQUENCE [LARGE SCALE GENOMIC DNA]</scope>
    <source>
        <strain evidence="2 3">JEL423</strain>
    </source>
</reference>
<dbReference type="AlphaFoldDB" id="A0A177WH36"/>
<evidence type="ECO:0000313" key="2">
    <source>
        <dbReference type="EMBL" id="OAJ39383.1"/>
    </source>
</evidence>
<feature type="compositionally biased region" description="Polar residues" evidence="1">
    <location>
        <begin position="376"/>
        <end position="405"/>
    </location>
</feature>
<protein>
    <submittedName>
        <fullName evidence="2">Uncharacterized protein</fullName>
    </submittedName>
</protein>
<gene>
    <name evidence="2" type="ORF">BDEG_23236</name>
</gene>
<dbReference type="VEuPathDB" id="FungiDB:BDEG_23236"/>
<feature type="compositionally biased region" description="Polar residues" evidence="1">
    <location>
        <begin position="143"/>
        <end position="156"/>
    </location>
</feature>
<feature type="region of interest" description="Disordered" evidence="1">
    <location>
        <begin position="375"/>
        <end position="405"/>
    </location>
</feature>
<dbReference type="Proteomes" id="UP000077115">
    <property type="component" value="Unassembled WGS sequence"/>
</dbReference>
<feature type="compositionally biased region" description="Basic residues" evidence="1">
    <location>
        <begin position="65"/>
        <end position="75"/>
    </location>
</feature>
<feature type="region of interest" description="Disordered" evidence="1">
    <location>
        <begin position="128"/>
        <end position="157"/>
    </location>
</feature>
<proteinExistence type="predicted"/>
<evidence type="ECO:0000256" key="1">
    <source>
        <dbReference type="SAM" id="MobiDB-lite"/>
    </source>
</evidence>
<evidence type="ECO:0000313" key="3">
    <source>
        <dbReference type="Proteomes" id="UP000077115"/>
    </source>
</evidence>
<name>A0A177WH36_BATDL</name>
<accession>A0A177WH36</accession>
<reference evidence="2 3" key="1">
    <citation type="submission" date="2006-10" db="EMBL/GenBank/DDBJ databases">
        <title>The Genome Sequence of Batrachochytrium dendrobatidis JEL423.</title>
        <authorList>
            <consortium name="The Broad Institute Genome Sequencing Platform"/>
            <person name="Birren B."/>
            <person name="Lander E."/>
            <person name="Galagan J."/>
            <person name="Cuomo C."/>
            <person name="Devon K."/>
            <person name="Jaffe D."/>
            <person name="Butler J."/>
            <person name="Alvarez P."/>
            <person name="Gnerre S."/>
            <person name="Grabherr M."/>
            <person name="Kleber M."/>
            <person name="Mauceli E."/>
            <person name="Brockman W."/>
            <person name="Young S."/>
            <person name="LaButti K."/>
            <person name="Sykes S."/>
            <person name="DeCaprio D."/>
            <person name="Crawford M."/>
            <person name="Koehrsen M."/>
            <person name="Engels R."/>
            <person name="Montgomery P."/>
            <person name="Pearson M."/>
            <person name="Howarth C."/>
            <person name="Larson L."/>
            <person name="White J."/>
            <person name="O'Leary S."/>
            <person name="Kodira C."/>
            <person name="Zeng Q."/>
            <person name="Yandava C."/>
            <person name="Alvarado L."/>
            <person name="Longcore J."/>
            <person name="James T."/>
        </authorList>
    </citation>
    <scope>NUCLEOTIDE SEQUENCE [LARGE SCALE GENOMIC DNA]</scope>
    <source>
        <strain evidence="2 3">JEL423</strain>
    </source>
</reference>
<organism evidence="2 3">
    <name type="scientific">Batrachochytrium dendrobatidis (strain JEL423)</name>
    <dbReference type="NCBI Taxonomy" id="403673"/>
    <lineage>
        <taxon>Eukaryota</taxon>
        <taxon>Fungi</taxon>
        <taxon>Fungi incertae sedis</taxon>
        <taxon>Chytridiomycota</taxon>
        <taxon>Chytridiomycota incertae sedis</taxon>
        <taxon>Chytridiomycetes</taxon>
        <taxon>Rhizophydiales</taxon>
        <taxon>Rhizophydiales incertae sedis</taxon>
        <taxon>Batrachochytrium</taxon>
    </lineage>
</organism>
<feature type="region of interest" description="Disordered" evidence="1">
    <location>
        <begin position="65"/>
        <end position="90"/>
    </location>
</feature>
<feature type="region of interest" description="Disordered" evidence="1">
    <location>
        <begin position="1"/>
        <end position="26"/>
    </location>
</feature>
<dbReference type="EMBL" id="DS022303">
    <property type="protein sequence ID" value="OAJ39383.1"/>
    <property type="molecule type" value="Genomic_DNA"/>
</dbReference>
<sequence length="473" mass="52856">MSLAKAKSNGRPLTASKPFQPPDLTSITFRPFTLGDSHGTNDSLDQIPLDPLDYSNSTHLHKLKSTTARSRHAGIKSKTNESKDMTGTQLIQQRDIKKPMYRKPLMLPVRPETAFIDMVPSYNSLSLKSTRHERRDTRRNAKLGNSSSLQTQTAKTTSKKMAVHAKKQNEAVQTQLDETFIVNNTGTQLPAPLLLEINADHAQGVVTEQIENNSTQIKKQDTLHTTTKDDSQINHLIDTRKVGKLNGSELDVGAIYNTMAYISRCRRTTYGKSNRLHFLKAMFDTVTSKSACPVYPAAHHGYGEAKKLMLGSSITESAKNIHTLTNKSDVEAQTISNVFPTLAPASTVDIKLKQSIPIDPEAPKSIRDVIGIQGGNWRSQSSHQNPTKNKSESNQLTQQANTRYSANREWHHSTHATVQASEQSHFFQPEKERWLHLPFVDDIGAAKRASYKFKLEHFVRDKNINSVTGLLRT</sequence>